<gene>
    <name evidence="3" type="ORF">IAA63_01410</name>
</gene>
<protein>
    <submittedName>
        <fullName evidence="3">Heavy-metal-associated domain-containing protein</fullName>
    </submittedName>
</protein>
<dbReference type="Pfam" id="PF00403">
    <property type="entry name" value="HMA"/>
    <property type="match status" value="1"/>
</dbReference>
<dbReference type="GO" id="GO:0046872">
    <property type="term" value="F:metal ion binding"/>
    <property type="evidence" value="ECO:0007669"/>
    <property type="project" value="UniProtKB-KW"/>
</dbReference>
<keyword evidence="1" id="KW-0479">Metal-binding</keyword>
<proteinExistence type="predicted"/>
<dbReference type="PROSITE" id="PS01047">
    <property type="entry name" value="HMA_1"/>
    <property type="match status" value="1"/>
</dbReference>
<dbReference type="Proteomes" id="UP000886723">
    <property type="component" value="Unassembled WGS sequence"/>
</dbReference>
<organism evidence="3 4">
    <name type="scientific">Candidatus Pullilachnospira stercoravium</name>
    <dbReference type="NCBI Taxonomy" id="2840913"/>
    <lineage>
        <taxon>Bacteria</taxon>
        <taxon>Bacillati</taxon>
        <taxon>Bacillota</taxon>
        <taxon>Clostridia</taxon>
        <taxon>Lachnospirales</taxon>
        <taxon>Lachnospiraceae</taxon>
        <taxon>Lachnospiraceae incertae sedis</taxon>
        <taxon>Candidatus Pullilachnospira</taxon>
    </lineage>
</organism>
<reference evidence="3" key="2">
    <citation type="journal article" date="2021" name="PeerJ">
        <title>Extensive microbial diversity within the chicken gut microbiome revealed by metagenomics and culture.</title>
        <authorList>
            <person name="Gilroy R."/>
            <person name="Ravi A."/>
            <person name="Getino M."/>
            <person name="Pursley I."/>
            <person name="Horton D.L."/>
            <person name="Alikhan N.F."/>
            <person name="Baker D."/>
            <person name="Gharbi K."/>
            <person name="Hall N."/>
            <person name="Watson M."/>
            <person name="Adriaenssens E.M."/>
            <person name="Foster-Nyarko E."/>
            <person name="Jarju S."/>
            <person name="Secka A."/>
            <person name="Antonio M."/>
            <person name="Oren A."/>
            <person name="Chaudhuri R.R."/>
            <person name="La Ragione R."/>
            <person name="Hildebrand F."/>
            <person name="Pallen M.J."/>
        </authorList>
    </citation>
    <scope>NUCLEOTIDE SEQUENCE</scope>
    <source>
        <strain evidence="3">ChiBcec2-4451</strain>
    </source>
</reference>
<dbReference type="AlphaFoldDB" id="A0A9D1NTG7"/>
<dbReference type="InterPro" id="IPR017969">
    <property type="entry name" value="Heavy-metal-associated_CS"/>
</dbReference>
<dbReference type="InterPro" id="IPR006121">
    <property type="entry name" value="HMA_dom"/>
</dbReference>
<evidence type="ECO:0000259" key="2">
    <source>
        <dbReference type="PROSITE" id="PS50846"/>
    </source>
</evidence>
<dbReference type="SUPFAM" id="SSF55008">
    <property type="entry name" value="HMA, heavy metal-associated domain"/>
    <property type="match status" value="1"/>
</dbReference>
<dbReference type="PROSITE" id="PS50846">
    <property type="entry name" value="HMA_2"/>
    <property type="match status" value="1"/>
</dbReference>
<dbReference type="Gene3D" id="3.30.70.100">
    <property type="match status" value="1"/>
</dbReference>
<evidence type="ECO:0000256" key="1">
    <source>
        <dbReference type="ARBA" id="ARBA00022723"/>
    </source>
</evidence>
<evidence type="ECO:0000313" key="4">
    <source>
        <dbReference type="Proteomes" id="UP000886723"/>
    </source>
</evidence>
<dbReference type="EMBL" id="DVON01000029">
    <property type="protein sequence ID" value="HIV11784.1"/>
    <property type="molecule type" value="Genomic_DNA"/>
</dbReference>
<sequence length="120" mass="12778">MADALIVLILIVVLIFALKGTIKHFRGEGACCGGGSGKVRKPKDKILEGPVTAQKTIRISGMHCENCVNSVTRAINKVDGASVRVNLQEGTAVVSCDRQVDDETLRRAVEKAGFQVVSIS</sequence>
<dbReference type="InterPro" id="IPR036163">
    <property type="entry name" value="HMA_dom_sf"/>
</dbReference>
<feature type="domain" description="HMA" evidence="2">
    <location>
        <begin position="53"/>
        <end position="117"/>
    </location>
</feature>
<dbReference type="FunFam" id="3.30.70.100:FF:000001">
    <property type="entry name" value="ATPase copper transporting beta"/>
    <property type="match status" value="1"/>
</dbReference>
<evidence type="ECO:0000313" key="3">
    <source>
        <dbReference type="EMBL" id="HIV11784.1"/>
    </source>
</evidence>
<name>A0A9D1NTG7_9FIRM</name>
<dbReference type="CDD" id="cd00371">
    <property type="entry name" value="HMA"/>
    <property type="match status" value="1"/>
</dbReference>
<comment type="caution">
    <text evidence="3">The sequence shown here is derived from an EMBL/GenBank/DDBJ whole genome shotgun (WGS) entry which is preliminary data.</text>
</comment>
<reference evidence="3" key="1">
    <citation type="submission" date="2020-10" db="EMBL/GenBank/DDBJ databases">
        <authorList>
            <person name="Gilroy R."/>
        </authorList>
    </citation>
    <scope>NUCLEOTIDE SEQUENCE</scope>
    <source>
        <strain evidence="3">ChiBcec2-4451</strain>
    </source>
</reference>
<accession>A0A9D1NTG7</accession>